<reference evidence="4 5" key="1">
    <citation type="submission" date="2023-09" db="EMBL/GenBank/DDBJ databases">
        <title>Demequina sp. a novel bacteria isolated from Capsicum annuum.</title>
        <authorList>
            <person name="Humaira Z."/>
            <person name="Lee J."/>
            <person name="Cho D."/>
        </authorList>
    </citation>
    <scope>NUCLEOTIDE SEQUENCE [LARGE SCALE GENOMIC DNA]</scope>
    <source>
        <strain evidence="4 5">OYTSA14</strain>
    </source>
</reference>
<dbReference type="PROSITE" id="PS00061">
    <property type="entry name" value="ADH_SHORT"/>
    <property type="match status" value="1"/>
</dbReference>
<protein>
    <submittedName>
        <fullName evidence="4">Glucose 1-dehydrogenase</fullName>
        <ecNumber evidence="4">1.1.1.47</ecNumber>
    </submittedName>
</protein>
<dbReference type="EC" id="1.1.1.47" evidence="4"/>
<evidence type="ECO:0000259" key="3">
    <source>
        <dbReference type="SMART" id="SM00822"/>
    </source>
</evidence>
<dbReference type="RefSeq" id="WP_313496633.1">
    <property type="nucleotide sequence ID" value="NZ_CP134879.1"/>
</dbReference>
<dbReference type="Proteomes" id="UP001304125">
    <property type="component" value="Chromosome"/>
</dbReference>
<feature type="domain" description="Ketoreductase" evidence="3">
    <location>
        <begin position="12"/>
        <end position="153"/>
    </location>
</feature>
<dbReference type="NCBIfam" id="NF005559">
    <property type="entry name" value="PRK07231.1"/>
    <property type="match status" value="1"/>
</dbReference>
<dbReference type="EMBL" id="CP134879">
    <property type="protein sequence ID" value="WNM23601.1"/>
    <property type="molecule type" value="Genomic_DNA"/>
</dbReference>
<dbReference type="PRINTS" id="PR00081">
    <property type="entry name" value="GDHRDH"/>
</dbReference>
<sequence>MTPYQPFDISGRTAFVTGSSRGIGLSLARGLARSGCRVMLHGRDTASLETTRAQLEAETGAEVLATAFDLTDADSVASGVDEVVEAFGGRLDILVNNAGIQRRHPLAEFPVAEFDEIIAVNLKAAFLVAQRASLSMVARGSGKIINIASIQSSLARPSITPYSASKGGIVMLTRGLCADLASSGVQINALAPGYIHTELTQALVDDPKFSAWVTGRTPASRWGEVDDLVGTLLYLASPAADFVNGQVLYVDGGMTAVV</sequence>
<accession>A0AA96F401</accession>
<dbReference type="PANTHER" id="PTHR42760">
    <property type="entry name" value="SHORT-CHAIN DEHYDROGENASES/REDUCTASES FAMILY MEMBER"/>
    <property type="match status" value="1"/>
</dbReference>
<dbReference type="FunFam" id="3.40.50.720:FF:000084">
    <property type="entry name" value="Short-chain dehydrogenase reductase"/>
    <property type="match status" value="1"/>
</dbReference>
<dbReference type="InterPro" id="IPR020904">
    <property type="entry name" value="Sc_DH/Rdtase_CS"/>
</dbReference>
<proteinExistence type="inferred from homology"/>
<dbReference type="SMART" id="SM00822">
    <property type="entry name" value="PKS_KR"/>
    <property type="match status" value="1"/>
</dbReference>
<dbReference type="AlphaFoldDB" id="A0AA96F401"/>
<dbReference type="SUPFAM" id="SSF51735">
    <property type="entry name" value="NAD(P)-binding Rossmann-fold domains"/>
    <property type="match status" value="1"/>
</dbReference>
<dbReference type="PANTHER" id="PTHR42760:SF5">
    <property type="entry name" value="2-DEHYDRO-3-DEOXY-D-GLUCONATE 5-DEHYDROGENASE"/>
    <property type="match status" value="1"/>
</dbReference>
<evidence type="ECO:0000256" key="1">
    <source>
        <dbReference type="ARBA" id="ARBA00006484"/>
    </source>
</evidence>
<dbReference type="InterPro" id="IPR057326">
    <property type="entry name" value="KR_dom"/>
</dbReference>
<dbReference type="InterPro" id="IPR036291">
    <property type="entry name" value="NAD(P)-bd_dom_sf"/>
</dbReference>
<dbReference type="Pfam" id="PF13561">
    <property type="entry name" value="adh_short_C2"/>
    <property type="match status" value="1"/>
</dbReference>
<comment type="similarity">
    <text evidence="1">Belongs to the short-chain dehydrogenases/reductases (SDR) family.</text>
</comment>
<evidence type="ECO:0000313" key="5">
    <source>
        <dbReference type="Proteomes" id="UP001304125"/>
    </source>
</evidence>
<keyword evidence="2 4" id="KW-0560">Oxidoreductase</keyword>
<organism evidence="4 5">
    <name type="scientific">Demequina capsici</name>
    <dbReference type="NCBI Taxonomy" id="3075620"/>
    <lineage>
        <taxon>Bacteria</taxon>
        <taxon>Bacillati</taxon>
        <taxon>Actinomycetota</taxon>
        <taxon>Actinomycetes</taxon>
        <taxon>Micrococcales</taxon>
        <taxon>Demequinaceae</taxon>
        <taxon>Demequina</taxon>
    </lineage>
</organism>
<dbReference type="PRINTS" id="PR00080">
    <property type="entry name" value="SDRFAMILY"/>
</dbReference>
<dbReference type="Gene3D" id="3.40.50.720">
    <property type="entry name" value="NAD(P)-binding Rossmann-like Domain"/>
    <property type="match status" value="1"/>
</dbReference>
<evidence type="ECO:0000313" key="4">
    <source>
        <dbReference type="EMBL" id="WNM23601.1"/>
    </source>
</evidence>
<evidence type="ECO:0000256" key="2">
    <source>
        <dbReference type="ARBA" id="ARBA00023002"/>
    </source>
</evidence>
<dbReference type="GO" id="GO:0047936">
    <property type="term" value="F:glucose 1-dehydrogenase [NAD(P)+] activity"/>
    <property type="evidence" value="ECO:0007669"/>
    <property type="project" value="UniProtKB-EC"/>
</dbReference>
<dbReference type="InterPro" id="IPR002347">
    <property type="entry name" value="SDR_fam"/>
</dbReference>
<keyword evidence="5" id="KW-1185">Reference proteome</keyword>
<gene>
    <name evidence="4" type="ORF">RN606_09520</name>
</gene>
<name>A0AA96F401_9MICO</name>